<name>A0ABM1RSG0_CAMSA</name>
<proteinExistence type="predicted"/>
<dbReference type="PANTHER" id="PTHR11439:SF524">
    <property type="entry name" value="RNA-DIRECTED DNA POLYMERASE, PROTEIN KINASE RLK-PELLE-DLSV FAMILY"/>
    <property type="match status" value="1"/>
</dbReference>
<reference evidence="2" key="2">
    <citation type="submission" date="2025-08" db="UniProtKB">
        <authorList>
            <consortium name="RefSeq"/>
        </authorList>
    </citation>
    <scope>IDENTIFICATION</scope>
    <source>
        <tissue evidence="2">Leaf</tissue>
    </source>
</reference>
<dbReference type="Proteomes" id="UP000694864">
    <property type="component" value="Chromosome 6"/>
</dbReference>
<dbReference type="RefSeq" id="XP_019101948.1">
    <property type="nucleotide sequence ID" value="XM_019246403.1"/>
</dbReference>
<organism evidence="1 2">
    <name type="scientific">Camelina sativa</name>
    <name type="common">False flax</name>
    <name type="synonym">Myagrum sativum</name>
    <dbReference type="NCBI Taxonomy" id="90675"/>
    <lineage>
        <taxon>Eukaryota</taxon>
        <taxon>Viridiplantae</taxon>
        <taxon>Streptophyta</taxon>
        <taxon>Embryophyta</taxon>
        <taxon>Tracheophyta</taxon>
        <taxon>Spermatophyta</taxon>
        <taxon>Magnoliopsida</taxon>
        <taxon>eudicotyledons</taxon>
        <taxon>Gunneridae</taxon>
        <taxon>Pentapetalae</taxon>
        <taxon>rosids</taxon>
        <taxon>malvids</taxon>
        <taxon>Brassicales</taxon>
        <taxon>Brassicaceae</taxon>
        <taxon>Camelineae</taxon>
        <taxon>Camelina</taxon>
    </lineage>
</organism>
<gene>
    <name evidence="2" type="primary">LOC109133362</name>
</gene>
<protein>
    <submittedName>
        <fullName evidence="2">Uncharacterized protein LOC109133362</fullName>
    </submittedName>
</protein>
<reference evidence="1" key="1">
    <citation type="journal article" date="2014" name="Nat. Commun.">
        <title>The emerging biofuel crop Camelina sativa retains a highly undifferentiated hexaploid genome structure.</title>
        <authorList>
            <person name="Kagale S."/>
            <person name="Koh C."/>
            <person name="Nixon J."/>
            <person name="Bollina V."/>
            <person name="Clarke W.E."/>
            <person name="Tuteja R."/>
            <person name="Spillane C."/>
            <person name="Robinson S.J."/>
            <person name="Links M.G."/>
            <person name="Clarke C."/>
            <person name="Higgins E.E."/>
            <person name="Huebert T."/>
            <person name="Sharpe A.G."/>
            <person name="Parkin I.A."/>
        </authorList>
    </citation>
    <scope>NUCLEOTIDE SEQUENCE [LARGE SCALE GENOMIC DNA]</scope>
    <source>
        <strain evidence="1">cv. DH55</strain>
    </source>
</reference>
<sequence length="221" mass="24604">MCACSRNHYTVSNNHQGRGFTAFLNMLPKLVSRTAKVMLLYSSIVKAMNLPTFSYTSMTSSSPLHYFPGMVVRRDTKGLFLSQHNYVADILHRANMSNCKRVTTPVDTSAKLHAAVGPPVADPSLYRSLAGALQYLTFTRPDIAYAVQQICLYMHDPREPHFTAMKRILRYLKGTISEGLHITRSNTTTLTAYTDADWAGCPNTRRSTSGFAVFLGNNLIS</sequence>
<dbReference type="GeneID" id="109133362"/>
<evidence type="ECO:0000313" key="2">
    <source>
        <dbReference type="RefSeq" id="XP_019101948.1"/>
    </source>
</evidence>
<evidence type="ECO:0000313" key="1">
    <source>
        <dbReference type="Proteomes" id="UP000694864"/>
    </source>
</evidence>
<accession>A0ABM1RSG0</accession>
<dbReference type="PANTHER" id="PTHR11439">
    <property type="entry name" value="GAG-POL-RELATED RETROTRANSPOSON"/>
    <property type="match status" value="1"/>
</dbReference>
<keyword evidence="1" id="KW-1185">Reference proteome</keyword>